<dbReference type="OrthoDB" id="8713284at2"/>
<proteinExistence type="predicted"/>
<gene>
    <name evidence="4" type="ORF">EDC26_103274</name>
</gene>
<evidence type="ECO:0000256" key="2">
    <source>
        <dbReference type="SAM" id="Phobius"/>
    </source>
</evidence>
<accession>A0A4R3MDP7</accession>
<keyword evidence="2" id="KW-1133">Transmembrane helix</keyword>
<evidence type="ECO:0000313" key="5">
    <source>
        <dbReference type="Proteomes" id="UP000295525"/>
    </source>
</evidence>
<feature type="domain" description="TRAP C4-dicarboxylate transport system permease DctM subunit" evidence="3">
    <location>
        <begin position="9"/>
        <end position="60"/>
    </location>
</feature>
<evidence type="ECO:0000313" key="4">
    <source>
        <dbReference type="EMBL" id="TCT09655.1"/>
    </source>
</evidence>
<name>A0A4R3MDP7_9BURK</name>
<dbReference type="InterPro" id="IPR010656">
    <property type="entry name" value="DctM"/>
</dbReference>
<sequence length="73" mass="7918">MPMQSIDLAVIGLFTPPFGLGYYAAYTMGRVDPNAGLRCIWPYLGALSIGLMLVAAVPWLSVRFLGVKSLSIR</sequence>
<dbReference type="Pfam" id="PF06808">
    <property type="entry name" value="DctM"/>
    <property type="match status" value="1"/>
</dbReference>
<dbReference type="GO" id="GO:0022857">
    <property type="term" value="F:transmembrane transporter activity"/>
    <property type="evidence" value="ECO:0007669"/>
    <property type="project" value="UniProtKB-UniRule"/>
</dbReference>
<feature type="transmembrane region" description="Helical" evidence="2">
    <location>
        <begin position="7"/>
        <end position="28"/>
    </location>
</feature>
<keyword evidence="2" id="KW-0812">Transmembrane</keyword>
<keyword evidence="1" id="KW-0997">Cell inner membrane</keyword>
<dbReference type="AlphaFoldDB" id="A0A4R3MDP7"/>
<keyword evidence="5" id="KW-1185">Reference proteome</keyword>
<comment type="caution">
    <text evidence="4">The sequence shown here is derived from an EMBL/GenBank/DDBJ whole genome shotgun (WGS) entry which is preliminary data.</text>
</comment>
<keyword evidence="1" id="KW-1003">Cell membrane</keyword>
<keyword evidence="2" id="KW-0472">Membrane</keyword>
<comment type="function">
    <text evidence="1">Part of the tripartite ATP-independent periplasmic (TRAP) transport system.</text>
</comment>
<dbReference type="RefSeq" id="WP_132580437.1">
    <property type="nucleotide sequence ID" value="NZ_SMAJ01000003.1"/>
</dbReference>
<dbReference type="GO" id="GO:0005886">
    <property type="term" value="C:plasma membrane"/>
    <property type="evidence" value="ECO:0007669"/>
    <property type="project" value="UniProtKB-SubCell"/>
</dbReference>
<dbReference type="EMBL" id="SMAJ01000003">
    <property type="protein sequence ID" value="TCT09655.1"/>
    <property type="molecule type" value="Genomic_DNA"/>
</dbReference>
<feature type="transmembrane region" description="Helical" evidence="2">
    <location>
        <begin position="40"/>
        <end position="65"/>
    </location>
</feature>
<evidence type="ECO:0000259" key="3">
    <source>
        <dbReference type="Pfam" id="PF06808"/>
    </source>
</evidence>
<dbReference type="Proteomes" id="UP000295525">
    <property type="component" value="Unassembled WGS sequence"/>
</dbReference>
<reference evidence="4 5" key="1">
    <citation type="submission" date="2019-03" db="EMBL/GenBank/DDBJ databases">
        <title>Genomic Encyclopedia of Type Strains, Phase IV (KMG-IV): sequencing the most valuable type-strain genomes for metagenomic binning, comparative biology and taxonomic classification.</title>
        <authorList>
            <person name="Goeker M."/>
        </authorList>
    </citation>
    <scope>NUCLEOTIDE SEQUENCE [LARGE SCALE GENOMIC DNA]</scope>
    <source>
        <strain evidence="4 5">DSM 24591</strain>
    </source>
</reference>
<keyword evidence="1" id="KW-0813">Transport</keyword>
<organism evidence="4 5">
    <name type="scientific">Paralcaligenes ureilyticus</name>
    <dbReference type="NCBI Taxonomy" id="627131"/>
    <lineage>
        <taxon>Bacteria</taxon>
        <taxon>Pseudomonadati</taxon>
        <taxon>Pseudomonadota</taxon>
        <taxon>Betaproteobacteria</taxon>
        <taxon>Burkholderiales</taxon>
        <taxon>Alcaligenaceae</taxon>
        <taxon>Paralcaligenes</taxon>
    </lineage>
</organism>
<evidence type="ECO:0000256" key="1">
    <source>
        <dbReference type="RuleBase" id="RU369079"/>
    </source>
</evidence>
<comment type="subcellular location">
    <subcellularLocation>
        <location evidence="1">Cell inner membrane</location>
        <topology evidence="1">Multi-pass membrane protein</topology>
    </subcellularLocation>
</comment>
<protein>
    <submittedName>
        <fullName evidence="4">Tripartite ATP-independent transporter DctM subunit</fullName>
    </submittedName>
</protein>